<comment type="caution">
    <text evidence="2">The sequence shown here is derived from an EMBL/GenBank/DDBJ whole genome shotgun (WGS) entry which is preliminary data.</text>
</comment>
<dbReference type="AlphaFoldDB" id="A0A1S1LVK6"/>
<sequence length="80" mass="8780">MAMRSVAFITGLLKRGSIIGMAALALFATASLNVAHADIPPCAPHEDPEHYRCKNYADDPFGVWESEVEQELLGIPWSDH</sequence>
<feature type="chain" id="PRO_5010309438" evidence="1">
    <location>
        <begin position="38"/>
        <end position="80"/>
    </location>
</feature>
<accession>A0A1S1LVK6</accession>
<evidence type="ECO:0000313" key="3">
    <source>
        <dbReference type="Proteomes" id="UP000179441"/>
    </source>
</evidence>
<dbReference type="Proteomes" id="UP000179441">
    <property type="component" value="Unassembled WGS sequence"/>
</dbReference>
<keyword evidence="3" id="KW-1185">Reference proteome</keyword>
<evidence type="ECO:0000313" key="2">
    <source>
        <dbReference type="EMBL" id="OHU76814.1"/>
    </source>
</evidence>
<reference evidence="2 3" key="1">
    <citation type="submission" date="2016-10" db="EMBL/GenBank/DDBJ databases">
        <title>Evaluation of Human, Veterinary and Environmental Mycobacterium chelonae Isolates by Core Genome Phylogenomic Analysis, Targeted Gene Comparison, and Anti-microbial Susceptibility Patterns: A Tale of Mistaken Identities.</title>
        <authorList>
            <person name="Fogelson S.B."/>
            <person name="Camus A.C."/>
            <person name="Lorenz W."/>
            <person name="Vasireddy R."/>
            <person name="Vasireddy S."/>
            <person name="Smith T."/>
            <person name="Brown-Elliott B.A."/>
            <person name="Wallace R.J.Jr."/>
            <person name="Hasan N.A."/>
            <person name="Reischl U."/>
            <person name="Sanchez S."/>
        </authorList>
    </citation>
    <scope>NUCLEOTIDE SEQUENCE [LARGE SCALE GENOMIC DNA]</scope>
    <source>
        <strain evidence="2 3">15518</strain>
    </source>
</reference>
<name>A0A1S1LVK6_MYCCH</name>
<evidence type="ECO:0000256" key="1">
    <source>
        <dbReference type="SAM" id="SignalP"/>
    </source>
</evidence>
<feature type="signal peptide" evidence="1">
    <location>
        <begin position="1"/>
        <end position="37"/>
    </location>
</feature>
<keyword evidence="1" id="KW-0732">Signal</keyword>
<protein>
    <submittedName>
        <fullName evidence="2">Uncharacterized protein</fullName>
    </submittedName>
</protein>
<organism evidence="2 3">
    <name type="scientific">Mycobacteroides chelonae</name>
    <name type="common">Mycobacterium chelonae</name>
    <dbReference type="NCBI Taxonomy" id="1774"/>
    <lineage>
        <taxon>Bacteria</taxon>
        <taxon>Bacillati</taxon>
        <taxon>Actinomycetota</taxon>
        <taxon>Actinomycetes</taxon>
        <taxon>Mycobacteriales</taxon>
        <taxon>Mycobacteriaceae</taxon>
        <taxon>Mycobacteroides</taxon>
    </lineage>
</organism>
<gene>
    <name evidence="2" type="ORF">BKG84_22015</name>
</gene>
<dbReference type="EMBL" id="MLIS01000002">
    <property type="protein sequence ID" value="OHU76814.1"/>
    <property type="molecule type" value="Genomic_DNA"/>
</dbReference>
<proteinExistence type="predicted"/>